<feature type="domain" description="DUF5753" evidence="1">
    <location>
        <begin position="2"/>
        <end position="108"/>
    </location>
</feature>
<reference evidence="2 3" key="1">
    <citation type="submission" date="2024-06" db="EMBL/GenBank/DDBJ databases">
        <title>The Natural Products Discovery Center: Release of the First 8490 Sequenced Strains for Exploring Actinobacteria Biosynthetic Diversity.</title>
        <authorList>
            <person name="Kalkreuter E."/>
            <person name="Kautsar S.A."/>
            <person name="Yang D."/>
            <person name="Bader C.D."/>
            <person name="Teijaro C.N."/>
            <person name="Fluegel L."/>
            <person name="Davis C.M."/>
            <person name="Simpson J.R."/>
            <person name="Lauterbach L."/>
            <person name="Steele A.D."/>
            <person name="Gui C."/>
            <person name="Meng S."/>
            <person name="Li G."/>
            <person name="Viehrig K."/>
            <person name="Ye F."/>
            <person name="Su P."/>
            <person name="Kiefer A.F."/>
            <person name="Nichols A."/>
            <person name="Cepeda A.J."/>
            <person name="Yan W."/>
            <person name="Fan B."/>
            <person name="Jiang Y."/>
            <person name="Adhikari A."/>
            <person name="Zheng C.-J."/>
            <person name="Schuster L."/>
            <person name="Cowan T.M."/>
            <person name="Smanski M.J."/>
            <person name="Chevrette M.G."/>
            <person name="De Carvalho L.P.S."/>
            <person name="Shen B."/>
        </authorList>
    </citation>
    <scope>NUCLEOTIDE SEQUENCE [LARGE SCALE GENOMIC DNA]</scope>
    <source>
        <strain evidence="2 3">NPDC000837</strain>
    </source>
</reference>
<organism evidence="2 3">
    <name type="scientific">Streptomyces xantholiticus</name>
    <dbReference type="NCBI Taxonomy" id="68285"/>
    <lineage>
        <taxon>Bacteria</taxon>
        <taxon>Bacillati</taxon>
        <taxon>Actinomycetota</taxon>
        <taxon>Actinomycetes</taxon>
        <taxon>Kitasatosporales</taxon>
        <taxon>Streptomycetaceae</taxon>
        <taxon>Streptomyces</taxon>
    </lineage>
</organism>
<name>A0ABV1V3N4_9ACTN</name>
<proteinExistence type="predicted"/>
<keyword evidence="3" id="KW-1185">Reference proteome</keyword>
<protein>
    <submittedName>
        <fullName evidence="2">Scr1 family TA system antitoxin-like transcriptional regulator</fullName>
    </submittedName>
</protein>
<evidence type="ECO:0000313" key="2">
    <source>
        <dbReference type="EMBL" id="MER6617644.1"/>
    </source>
</evidence>
<gene>
    <name evidence="2" type="ORF">ABT276_30875</name>
</gene>
<accession>A0ABV1V3N4</accession>
<dbReference type="Pfam" id="PF19054">
    <property type="entry name" value="DUF5753"/>
    <property type="match status" value="1"/>
</dbReference>
<dbReference type="InterPro" id="IPR043917">
    <property type="entry name" value="DUF5753"/>
</dbReference>
<evidence type="ECO:0000313" key="3">
    <source>
        <dbReference type="Proteomes" id="UP001445472"/>
    </source>
</evidence>
<dbReference type="EMBL" id="JBEPBX010000041">
    <property type="protein sequence ID" value="MER6617644.1"/>
    <property type="molecule type" value="Genomic_DNA"/>
</dbReference>
<sequence>MPGLFQTPQCARHLLAQNAELMRSPRDTDEAVAARMRRQKVLYQPEKLFRVLLWEGALHALICPPDVMAGQVDRLVGLLGVSTVQLGVVPFGAQPPLTAKHGFWIFDEARVIVEAISTELRHVRRVSATSDP</sequence>
<evidence type="ECO:0000259" key="1">
    <source>
        <dbReference type="Pfam" id="PF19054"/>
    </source>
</evidence>
<dbReference type="Proteomes" id="UP001445472">
    <property type="component" value="Unassembled WGS sequence"/>
</dbReference>
<comment type="caution">
    <text evidence="2">The sequence shown here is derived from an EMBL/GenBank/DDBJ whole genome shotgun (WGS) entry which is preliminary data.</text>
</comment>